<keyword evidence="2" id="KW-1185">Reference proteome</keyword>
<organism evidence="1 2">
    <name type="scientific">Pisum sativum</name>
    <name type="common">Garden pea</name>
    <name type="synonym">Lathyrus oleraceus</name>
    <dbReference type="NCBI Taxonomy" id="3888"/>
    <lineage>
        <taxon>Eukaryota</taxon>
        <taxon>Viridiplantae</taxon>
        <taxon>Streptophyta</taxon>
        <taxon>Embryophyta</taxon>
        <taxon>Tracheophyta</taxon>
        <taxon>Spermatophyta</taxon>
        <taxon>Magnoliopsida</taxon>
        <taxon>eudicotyledons</taxon>
        <taxon>Gunneridae</taxon>
        <taxon>Pentapetalae</taxon>
        <taxon>rosids</taxon>
        <taxon>fabids</taxon>
        <taxon>Fabales</taxon>
        <taxon>Fabaceae</taxon>
        <taxon>Papilionoideae</taxon>
        <taxon>50 kb inversion clade</taxon>
        <taxon>NPAAA clade</taxon>
        <taxon>Hologalegina</taxon>
        <taxon>IRL clade</taxon>
        <taxon>Fabeae</taxon>
        <taxon>Lathyrus</taxon>
    </lineage>
</organism>
<reference evidence="1 2" key="1">
    <citation type="journal article" date="2022" name="Nat. Genet.">
        <title>Improved pea reference genome and pan-genome highlight genomic features and evolutionary characteristics.</title>
        <authorList>
            <person name="Yang T."/>
            <person name="Liu R."/>
            <person name="Luo Y."/>
            <person name="Hu S."/>
            <person name="Wang D."/>
            <person name="Wang C."/>
            <person name="Pandey M.K."/>
            <person name="Ge S."/>
            <person name="Xu Q."/>
            <person name="Li N."/>
            <person name="Li G."/>
            <person name="Huang Y."/>
            <person name="Saxena R.K."/>
            <person name="Ji Y."/>
            <person name="Li M."/>
            <person name="Yan X."/>
            <person name="He Y."/>
            <person name="Liu Y."/>
            <person name="Wang X."/>
            <person name="Xiang C."/>
            <person name="Varshney R.K."/>
            <person name="Ding H."/>
            <person name="Gao S."/>
            <person name="Zong X."/>
        </authorList>
    </citation>
    <scope>NUCLEOTIDE SEQUENCE [LARGE SCALE GENOMIC DNA]</scope>
    <source>
        <strain evidence="1 2">cv. Zhongwan 6</strain>
    </source>
</reference>
<protein>
    <recommendedName>
        <fullName evidence="3">Reverse transcriptase</fullName>
    </recommendedName>
</protein>
<dbReference type="Proteomes" id="UP001058974">
    <property type="component" value="Chromosome 7"/>
</dbReference>
<accession>A0A9D4VNN3</accession>
<dbReference type="Gramene" id="Psat07G0343800-T1">
    <property type="protein sequence ID" value="KAI5387298.1"/>
    <property type="gene ID" value="KIW84_073438"/>
</dbReference>
<gene>
    <name evidence="1" type="ORF">KIW84_073438</name>
</gene>
<evidence type="ECO:0000313" key="1">
    <source>
        <dbReference type="EMBL" id="KAI5387298.1"/>
    </source>
</evidence>
<dbReference type="AlphaFoldDB" id="A0A9D4VNN3"/>
<sequence>MSVELQALVDNQIWSLVNLPPGKVPIGCRQYTLELLQDTGNLASKPSATPFDPSLKNRVYDGTPLSDPTIYRRLLGRLIYLTNSRPAIRFAV</sequence>
<comment type="caution">
    <text evidence="1">The sequence shown here is derived from an EMBL/GenBank/DDBJ whole genome shotgun (WGS) entry which is preliminary data.</text>
</comment>
<name>A0A9D4VNN3_PEA</name>
<dbReference type="EMBL" id="JAMSHJ010000007">
    <property type="protein sequence ID" value="KAI5387298.1"/>
    <property type="molecule type" value="Genomic_DNA"/>
</dbReference>
<evidence type="ECO:0000313" key="2">
    <source>
        <dbReference type="Proteomes" id="UP001058974"/>
    </source>
</evidence>
<evidence type="ECO:0008006" key="3">
    <source>
        <dbReference type="Google" id="ProtNLM"/>
    </source>
</evidence>
<proteinExistence type="predicted"/>